<evidence type="ECO:0000313" key="2">
    <source>
        <dbReference type="Proteomes" id="UP000680038"/>
    </source>
</evidence>
<sequence>MLTDAAKVDSRDQTNRSLKLRNASPRFFGMMDLVFLDEDVIPKQLRLVTQEVGIAKHFTVR</sequence>
<name>A0A916JHI7_9BACT</name>
<comment type="caution">
    <text evidence="1">The sequence shown here is derived from an EMBL/GenBank/DDBJ whole genome shotgun (WGS) entry which is preliminary data.</text>
</comment>
<dbReference type="EMBL" id="CAJRAF010000004">
    <property type="protein sequence ID" value="CAG5016092.1"/>
    <property type="molecule type" value="Genomic_DNA"/>
</dbReference>
<dbReference type="Proteomes" id="UP000680038">
    <property type="component" value="Unassembled WGS sequence"/>
</dbReference>
<evidence type="ECO:0000313" key="1">
    <source>
        <dbReference type="EMBL" id="CAG5016092.1"/>
    </source>
</evidence>
<organism evidence="1 2">
    <name type="scientific">Dyadobacter helix</name>
    <dbReference type="NCBI Taxonomy" id="2822344"/>
    <lineage>
        <taxon>Bacteria</taxon>
        <taxon>Pseudomonadati</taxon>
        <taxon>Bacteroidota</taxon>
        <taxon>Cytophagia</taxon>
        <taxon>Cytophagales</taxon>
        <taxon>Spirosomataceae</taxon>
        <taxon>Dyadobacter</taxon>
    </lineage>
</organism>
<dbReference type="AlphaFoldDB" id="A0A916JHI7"/>
<keyword evidence="2" id="KW-1185">Reference proteome</keyword>
<gene>
    <name evidence="1" type="ORF">DYBT9275_05475</name>
</gene>
<accession>A0A916JHI7</accession>
<protein>
    <submittedName>
        <fullName evidence="1">Uncharacterized protein</fullName>
    </submittedName>
</protein>
<reference evidence="1" key="1">
    <citation type="submission" date="2021-04" db="EMBL/GenBank/DDBJ databases">
        <authorList>
            <person name="Rodrigo-Torres L."/>
            <person name="Arahal R. D."/>
            <person name="Lucena T."/>
        </authorList>
    </citation>
    <scope>NUCLEOTIDE SEQUENCE</scope>
    <source>
        <strain evidence="1">CECT 9275</strain>
    </source>
</reference>
<proteinExistence type="predicted"/>